<comment type="function">
    <text evidence="1 6">Required for the transposition of the insertion element.</text>
</comment>
<reference evidence="7 8" key="1">
    <citation type="journal article" date="2022" name="ISME Commun">
        <title>Vulcanimicrobium alpinus gen. nov. sp. nov., the first cultivated representative of the candidate phylum 'Eremiobacterota', is a metabolically versatile aerobic anoxygenic phototroph.</title>
        <authorList>
            <person name="Yabe S."/>
            <person name="Muto K."/>
            <person name="Abe K."/>
            <person name="Yokota A."/>
            <person name="Staudigel H."/>
            <person name="Tebo B.M."/>
        </authorList>
    </citation>
    <scope>NUCLEOTIDE SEQUENCE [LARGE SCALE GENOMIC DNA]</scope>
    <source>
        <strain evidence="7 8">WC8-2</strain>
    </source>
</reference>
<keyword evidence="6" id="KW-0814">Transposable element</keyword>
<dbReference type="PANTHER" id="PTHR33217">
    <property type="entry name" value="TRANSPOSASE FOR INSERTION SEQUENCE ELEMENT IS1081"/>
    <property type="match status" value="1"/>
</dbReference>
<dbReference type="EMBL" id="AP025523">
    <property type="protein sequence ID" value="BDE06974.1"/>
    <property type="molecule type" value="Genomic_DNA"/>
</dbReference>
<evidence type="ECO:0000256" key="5">
    <source>
        <dbReference type="ARBA" id="ARBA00023172"/>
    </source>
</evidence>
<evidence type="ECO:0000256" key="6">
    <source>
        <dbReference type="RuleBase" id="RU365089"/>
    </source>
</evidence>
<evidence type="ECO:0000313" key="8">
    <source>
        <dbReference type="Proteomes" id="UP001317532"/>
    </source>
</evidence>
<proteinExistence type="inferred from homology"/>
<dbReference type="KEGG" id="vab:WPS_22500"/>
<comment type="similarity">
    <text evidence="2 6">Belongs to the transposase mutator family.</text>
</comment>
<organism evidence="7 8">
    <name type="scientific">Vulcanimicrobium alpinum</name>
    <dbReference type="NCBI Taxonomy" id="3016050"/>
    <lineage>
        <taxon>Bacteria</taxon>
        <taxon>Bacillati</taxon>
        <taxon>Vulcanimicrobiota</taxon>
        <taxon>Vulcanimicrobiia</taxon>
        <taxon>Vulcanimicrobiales</taxon>
        <taxon>Vulcanimicrobiaceae</taxon>
        <taxon>Vulcanimicrobium</taxon>
    </lineage>
</organism>
<evidence type="ECO:0000256" key="1">
    <source>
        <dbReference type="ARBA" id="ARBA00002190"/>
    </source>
</evidence>
<dbReference type="Pfam" id="PF00872">
    <property type="entry name" value="Transposase_mut"/>
    <property type="match status" value="1"/>
</dbReference>
<evidence type="ECO:0000256" key="2">
    <source>
        <dbReference type="ARBA" id="ARBA00010961"/>
    </source>
</evidence>
<dbReference type="InterPro" id="IPR001207">
    <property type="entry name" value="Transposase_mutator"/>
</dbReference>
<dbReference type="GO" id="GO:0003677">
    <property type="term" value="F:DNA binding"/>
    <property type="evidence" value="ECO:0007669"/>
    <property type="project" value="UniProtKB-UniRule"/>
</dbReference>
<sequence>MARFAETAPKSCVCLEGAFEDMFAILPLPEKYRRRLRTSNMQERLNEEIRRREKVIRIFPNDAAAIRMVGALLSEQNDEWLGRAYFDMTEYFEWKATTVAKPAAVKRDRRAA</sequence>
<dbReference type="GO" id="GO:0004803">
    <property type="term" value="F:transposase activity"/>
    <property type="evidence" value="ECO:0007669"/>
    <property type="project" value="UniProtKB-UniRule"/>
</dbReference>
<evidence type="ECO:0000313" key="7">
    <source>
        <dbReference type="EMBL" id="BDE06974.1"/>
    </source>
</evidence>
<dbReference type="PANTHER" id="PTHR33217:SF7">
    <property type="entry name" value="TRANSPOSASE FOR INSERTION SEQUENCE ELEMENT IS1081"/>
    <property type="match status" value="1"/>
</dbReference>
<accession>A0AAN2CA50</accession>
<keyword evidence="8" id="KW-1185">Reference proteome</keyword>
<gene>
    <name evidence="7" type="ORF">WPS_22500</name>
</gene>
<evidence type="ECO:0000256" key="4">
    <source>
        <dbReference type="ARBA" id="ARBA00023125"/>
    </source>
</evidence>
<dbReference type="Proteomes" id="UP001317532">
    <property type="component" value="Chromosome"/>
</dbReference>
<keyword evidence="5 6" id="KW-0233">DNA recombination</keyword>
<keyword evidence="3 6" id="KW-0815">Transposition</keyword>
<evidence type="ECO:0000256" key="3">
    <source>
        <dbReference type="ARBA" id="ARBA00022578"/>
    </source>
</evidence>
<dbReference type="GO" id="GO:0006313">
    <property type="term" value="P:DNA transposition"/>
    <property type="evidence" value="ECO:0007669"/>
    <property type="project" value="UniProtKB-UniRule"/>
</dbReference>
<name>A0AAN2CA50_UNVUL</name>
<protein>
    <recommendedName>
        <fullName evidence="6">Mutator family transposase</fullName>
    </recommendedName>
</protein>
<dbReference type="AlphaFoldDB" id="A0AAN2CA50"/>
<keyword evidence="4 6" id="KW-0238">DNA-binding</keyword>